<dbReference type="InterPro" id="IPR001478">
    <property type="entry name" value="PDZ"/>
</dbReference>
<dbReference type="Gene3D" id="2.30.42.10">
    <property type="match status" value="1"/>
</dbReference>
<name>A0A814HX72_ADIRI</name>
<dbReference type="CDD" id="cd08368">
    <property type="entry name" value="LIM"/>
    <property type="match status" value="1"/>
</dbReference>
<feature type="compositionally biased region" description="Basic and acidic residues" evidence="5">
    <location>
        <begin position="83"/>
        <end position="92"/>
    </location>
</feature>
<feature type="compositionally biased region" description="Basic and acidic residues" evidence="5">
    <location>
        <begin position="610"/>
        <end position="624"/>
    </location>
</feature>
<keyword evidence="2 4" id="KW-0862">Zinc</keyword>
<dbReference type="Proteomes" id="UP000663852">
    <property type="component" value="Unassembled WGS sequence"/>
</dbReference>
<dbReference type="SUPFAM" id="SSF50156">
    <property type="entry name" value="PDZ domain-like"/>
    <property type="match status" value="1"/>
</dbReference>
<dbReference type="GO" id="GO:0023051">
    <property type="term" value="P:regulation of signaling"/>
    <property type="evidence" value="ECO:0007669"/>
    <property type="project" value="InterPro"/>
</dbReference>
<feature type="compositionally biased region" description="Low complexity" evidence="5">
    <location>
        <begin position="392"/>
        <end position="414"/>
    </location>
</feature>
<dbReference type="CDD" id="cd00136">
    <property type="entry name" value="PDZ_canonical"/>
    <property type="match status" value="1"/>
</dbReference>
<dbReference type="PROSITE" id="PS50023">
    <property type="entry name" value="LIM_DOMAIN_2"/>
    <property type="match status" value="1"/>
</dbReference>
<feature type="compositionally biased region" description="Polar residues" evidence="5">
    <location>
        <begin position="1"/>
        <end position="30"/>
    </location>
</feature>
<dbReference type="PANTHER" id="PTHR46767:SF2">
    <property type="entry name" value="LIM DOMAIN 7B"/>
    <property type="match status" value="1"/>
</dbReference>
<feature type="compositionally biased region" description="Low complexity" evidence="5">
    <location>
        <begin position="363"/>
        <end position="376"/>
    </location>
</feature>
<feature type="compositionally biased region" description="Basic residues" evidence="5">
    <location>
        <begin position="697"/>
        <end position="708"/>
    </location>
</feature>
<feature type="compositionally biased region" description="Low complexity" evidence="5">
    <location>
        <begin position="492"/>
        <end position="512"/>
    </location>
</feature>
<feature type="compositionally biased region" description="Polar residues" evidence="5">
    <location>
        <begin position="68"/>
        <end position="82"/>
    </location>
</feature>
<feature type="region of interest" description="Disordered" evidence="5">
    <location>
        <begin position="235"/>
        <end position="268"/>
    </location>
</feature>
<dbReference type="GO" id="GO:0046872">
    <property type="term" value="F:metal ion binding"/>
    <property type="evidence" value="ECO:0007669"/>
    <property type="project" value="UniProtKB-KW"/>
</dbReference>
<dbReference type="InterPro" id="IPR029978">
    <property type="entry name" value="LMO-7"/>
</dbReference>
<evidence type="ECO:0000256" key="3">
    <source>
        <dbReference type="ARBA" id="ARBA00023038"/>
    </source>
</evidence>
<dbReference type="OrthoDB" id="15627at2759"/>
<dbReference type="SMART" id="SM00132">
    <property type="entry name" value="LIM"/>
    <property type="match status" value="1"/>
</dbReference>
<feature type="compositionally biased region" description="Polar residues" evidence="5">
    <location>
        <begin position="352"/>
        <end position="362"/>
    </location>
</feature>
<dbReference type="AlphaFoldDB" id="A0A814HX72"/>
<dbReference type="EMBL" id="CAJNOJ010000066">
    <property type="protein sequence ID" value="CAF1016584.1"/>
    <property type="molecule type" value="Genomic_DNA"/>
</dbReference>
<dbReference type="Pfam" id="PF00412">
    <property type="entry name" value="LIM"/>
    <property type="match status" value="1"/>
</dbReference>
<feature type="compositionally biased region" description="Low complexity" evidence="5">
    <location>
        <begin position="97"/>
        <end position="109"/>
    </location>
</feature>
<feature type="compositionally biased region" description="Polar residues" evidence="5">
    <location>
        <begin position="441"/>
        <end position="453"/>
    </location>
</feature>
<gene>
    <name evidence="8" type="ORF">EDS130_LOCUS15668</name>
</gene>
<keyword evidence="3 4" id="KW-0440">LIM domain</keyword>
<evidence type="ECO:0000313" key="9">
    <source>
        <dbReference type="Proteomes" id="UP000663852"/>
    </source>
</evidence>
<feature type="region of interest" description="Disordered" evidence="5">
    <location>
        <begin position="1"/>
        <end position="39"/>
    </location>
</feature>
<feature type="domain" description="LIM zinc-binding" evidence="6">
    <location>
        <begin position="728"/>
        <end position="794"/>
    </location>
</feature>
<keyword evidence="1 4" id="KW-0479">Metal-binding</keyword>
<feature type="region of interest" description="Disordered" evidence="5">
    <location>
        <begin position="352"/>
        <end position="453"/>
    </location>
</feature>
<dbReference type="GO" id="GO:0030155">
    <property type="term" value="P:regulation of cell adhesion"/>
    <property type="evidence" value="ECO:0007669"/>
    <property type="project" value="InterPro"/>
</dbReference>
<sequence>MKGPTLNSTTGRKPSTTSTSSIQNHSATRPRQSEVYEDYSEAVENWRQRLVEKRKQSLRPHGDDDEPTTSSSVTKTIPSSPTEKSDDSETKAKPQRPSTTSTVSSVTPTNESMDKLTISNQIPPKSPSPQRIKGPAKIHEICIKKAVDVRGFGFKLEGGQTHNRPLYISTLEEGSPADKAGLCVDDEIISMHDENVEQMTFDQVRKLLKERNLRGSIRLVVRTFEEVVDDNSQTITAGQATEHSRTPSPQKLASNSQPITSAVSPSPTITRTIPVSVTIPSNAHPPIYTFVPYNPPPLCYPTPDSTLNTSMNMFGPKPFRSTASINLENQTSNESKTVHTSSIEAFRKMLNPSNSISNSMKNETTSSLEQQSSTVSDLSSQTTVISPPPNPVSISSESPTNNTSPSSTITAKAKAPPPPLTSVETLLRGTLDINKQDQQRNESFTGQARSSVEQHMNQLQEDFLFNQPHLRISHERRSVNIPVDSSNLVIPSSNQTQQSTNNHSSSSNGSTSRIYHNIESSTSQQFSPSYPKRSIQDIPSLFTNNATTTVAINRLPATDHPVNETKVNLSSPTSNQQPKKVSIQVDEKKTQQRITNKQLHTTFNQVPKKPLADDHSWINHDEQNKPNVLLPSTYQNGKSLLSNHRPAPPVPHHQDTQRNASSSKPISMFHYGDASDDLSYRPLRSAQHKHDFEPSIHRQHQLKNRPKSPIRTTINSNNNRVLSVSGKLHCSKCNQELGQGSAMVIESLGLYYHIDCFRCFVCNIPLSSSFEGTDVRVRSNRLHCQNCFSDENGDWRSNQALS</sequence>
<feature type="region of interest" description="Disordered" evidence="5">
    <location>
        <begin position="690"/>
        <end position="714"/>
    </location>
</feature>
<organism evidence="8 9">
    <name type="scientific">Adineta ricciae</name>
    <name type="common">Rotifer</name>
    <dbReference type="NCBI Taxonomy" id="249248"/>
    <lineage>
        <taxon>Eukaryota</taxon>
        <taxon>Metazoa</taxon>
        <taxon>Spiralia</taxon>
        <taxon>Gnathifera</taxon>
        <taxon>Rotifera</taxon>
        <taxon>Eurotatoria</taxon>
        <taxon>Bdelloidea</taxon>
        <taxon>Adinetida</taxon>
        <taxon>Adinetidae</taxon>
        <taxon>Adineta</taxon>
    </lineage>
</organism>
<proteinExistence type="predicted"/>
<feature type="compositionally biased region" description="Polar residues" evidence="5">
    <location>
        <begin position="630"/>
        <end position="642"/>
    </location>
</feature>
<feature type="region of interest" description="Disordered" evidence="5">
    <location>
        <begin position="602"/>
        <end position="668"/>
    </location>
</feature>
<evidence type="ECO:0000259" key="7">
    <source>
        <dbReference type="PROSITE" id="PS50106"/>
    </source>
</evidence>
<dbReference type="PROSITE" id="PS50106">
    <property type="entry name" value="PDZ"/>
    <property type="match status" value="1"/>
</dbReference>
<dbReference type="SMART" id="SM00228">
    <property type="entry name" value="PDZ"/>
    <property type="match status" value="1"/>
</dbReference>
<protein>
    <submittedName>
        <fullName evidence="8">Uncharacterized protein</fullName>
    </submittedName>
</protein>
<evidence type="ECO:0000259" key="6">
    <source>
        <dbReference type="PROSITE" id="PS50023"/>
    </source>
</evidence>
<evidence type="ECO:0000256" key="5">
    <source>
        <dbReference type="SAM" id="MobiDB-lite"/>
    </source>
</evidence>
<feature type="domain" description="PDZ" evidence="7">
    <location>
        <begin position="140"/>
        <end position="210"/>
    </location>
</feature>
<feature type="region of interest" description="Disordered" evidence="5">
    <location>
        <begin position="557"/>
        <end position="580"/>
    </location>
</feature>
<comment type="caution">
    <text evidence="8">The sequence shown here is derived from an EMBL/GenBank/DDBJ whole genome shotgun (WGS) entry which is preliminary data.</text>
</comment>
<dbReference type="Gene3D" id="2.10.110.10">
    <property type="entry name" value="Cysteine Rich Protein"/>
    <property type="match status" value="1"/>
</dbReference>
<reference evidence="8" key="1">
    <citation type="submission" date="2021-02" db="EMBL/GenBank/DDBJ databases">
        <authorList>
            <person name="Nowell W R."/>
        </authorList>
    </citation>
    <scope>NUCLEOTIDE SEQUENCE</scope>
</reference>
<accession>A0A814HX72</accession>
<dbReference type="Pfam" id="PF00595">
    <property type="entry name" value="PDZ"/>
    <property type="match status" value="1"/>
</dbReference>
<evidence type="ECO:0000256" key="2">
    <source>
        <dbReference type="ARBA" id="ARBA00022833"/>
    </source>
</evidence>
<dbReference type="InterPro" id="IPR036034">
    <property type="entry name" value="PDZ_sf"/>
</dbReference>
<evidence type="ECO:0000313" key="8">
    <source>
        <dbReference type="EMBL" id="CAF1016584.1"/>
    </source>
</evidence>
<feature type="region of interest" description="Disordered" evidence="5">
    <location>
        <begin position="52"/>
        <end position="134"/>
    </location>
</feature>
<dbReference type="InterPro" id="IPR001781">
    <property type="entry name" value="Znf_LIM"/>
</dbReference>
<evidence type="ECO:0000256" key="1">
    <source>
        <dbReference type="ARBA" id="ARBA00022723"/>
    </source>
</evidence>
<dbReference type="PANTHER" id="PTHR46767">
    <property type="entry name" value="LIM DOMAIN ONLY PROTEIN 7"/>
    <property type="match status" value="1"/>
</dbReference>
<evidence type="ECO:0000256" key="4">
    <source>
        <dbReference type="PROSITE-ProRule" id="PRU00125"/>
    </source>
</evidence>
<feature type="region of interest" description="Disordered" evidence="5">
    <location>
        <begin position="485"/>
        <end position="513"/>
    </location>
</feature>
<feature type="compositionally biased region" description="Polar residues" evidence="5">
    <location>
        <begin position="565"/>
        <end position="579"/>
    </location>
</feature>
<dbReference type="PROSITE" id="PS00478">
    <property type="entry name" value="LIM_DOMAIN_1"/>
    <property type="match status" value="1"/>
</dbReference>